<proteinExistence type="predicted"/>
<dbReference type="RefSeq" id="WP_176907683.1">
    <property type="nucleotide sequence ID" value="NZ_JABKAU010000008.1"/>
</dbReference>
<accession>A0A7Y7PMW2</accession>
<feature type="chain" id="PRO_5030997520" evidence="1">
    <location>
        <begin position="30"/>
        <end position="85"/>
    </location>
</feature>
<sequence>MKKHSFFPVLLALLAIVSSGLLSGCVASARPTAVVVRPRPYYRPAPVVVVAPRPMVVVPRRAVIVKPAPRAYYPYRPHRFSGRPR</sequence>
<dbReference type="Proteomes" id="UP000565521">
    <property type="component" value="Unassembled WGS sequence"/>
</dbReference>
<evidence type="ECO:0000256" key="1">
    <source>
        <dbReference type="SAM" id="SignalP"/>
    </source>
</evidence>
<feature type="signal peptide" evidence="1">
    <location>
        <begin position="1"/>
        <end position="29"/>
    </location>
</feature>
<comment type="caution">
    <text evidence="2">The sequence shown here is derived from an EMBL/GenBank/DDBJ whole genome shotgun (WGS) entry which is preliminary data.</text>
</comment>
<name>A0A7Y7PMW2_9BACT</name>
<dbReference type="PROSITE" id="PS51257">
    <property type="entry name" value="PROKAR_LIPOPROTEIN"/>
    <property type="match status" value="1"/>
</dbReference>
<evidence type="ECO:0000313" key="2">
    <source>
        <dbReference type="EMBL" id="NVO30760.1"/>
    </source>
</evidence>
<dbReference type="EMBL" id="JABKAU010000008">
    <property type="protein sequence ID" value="NVO30760.1"/>
    <property type="molecule type" value="Genomic_DNA"/>
</dbReference>
<dbReference type="AlphaFoldDB" id="A0A7Y7PMW2"/>
<gene>
    <name evidence="2" type="ORF">HW554_06045</name>
</gene>
<organism evidence="2 3">
    <name type="scientific">Hymenobacter lapidiphilus</name>
    <dbReference type="NCBI Taxonomy" id="2608003"/>
    <lineage>
        <taxon>Bacteria</taxon>
        <taxon>Pseudomonadati</taxon>
        <taxon>Bacteroidota</taxon>
        <taxon>Cytophagia</taxon>
        <taxon>Cytophagales</taxon>
        <taxon>Hymenobacteraceae</taxon>
        <taxon>Hymenobacter</taxon>
    </lineage>
</organism>
<evidence type="ECO:0000313" key="3">
    <source>
        <dbReference type="Proteomes" id="UP000565521"/>
    </source>
</evidence>
<keyword evidence="3" id="KW-1185">Reference proteome</keyword>
<protein>
    <submittedName>
        <fullName evidence="2">Uncharacterized protein</fullName>
    </submittedName>
</protein>
<keyword evidence="1" id="KW-0732">Signal</keyword>
<reference evidence="2 3" key="1">
    <citation type="submission" date="2020-05" db="EMBL/GenBank/DDBJ databases">
        <title>Hymenobacter terrestris sp. nov. and Hymenobacter lapidiphilus sp. nov., isolated from regoliths in Antarctica.</title>
        <authorList>
            <person name="Sedlacek I."/>
            <person name="Pantucek R."/>
            <person name="Zeman M."/>
            <person name="Holochova P."/>
            <person name="Kralova S."/>
            <person name="Stankova E."/>
            <person name="Sedo O."/>
            <person name="Micenkova L."/>
            <person name="Svec P."/>
            <person name="Gupta V."/>
            <person name="Sood U."/>
            <person name="Korpole U.S."/>
            <person name="Lal R."/>
        </authorList>
    </citation>
    <scope>NUCLEOTIDE SEQUENCE [LARGE SCALE GENOMIC DNA]</scope>
    <source>
        <strain evidence="2 3">P5342</strain>
    </source>
</reference>